<dbReference type="InterPro" id="IPR029787">
    <property type="entry name" value="Nucleotide_cyclase"/>
</dbReference>
<evidence type="ECO:0000256" key="1">
    <source>
        <dbReference type="SAM" id="Coils"/>
    </source>
</evidence>
<dbReference type="Pfam" id="PF00563">
    <property type="entry name" value="EAL"/>
    <property type="match status" value="1"/>
</dbReference>
<dbReference type="CDD" id="cd01949">
    <property type="entry name" value="GGDEF"/>
    <property type="match status" value="1"/>
</dbReference>
<evidence type="ECO:0000313" key="6">
    <source>
        <dbReference type="Proteomes" id="UP000231409"/>
    </source>
</evidence>
<evidence type="ECO:0000259" key="3">
    <source>
        <dbReference type="PROSITE" id="PS50883"/>
    </source>
</evidence>
<name>A0A2G1UHZ5_9GAMM</name>
<reference evidence="5 6" key="1">
    <citation type="submission" date="2017-09" db="EMBL/GenBank/DDBJ databases">
        <title>The draft genome sequences of Marinobacter sp. PWS21.</title>
        <authorList>
            <person name="Cao J."/>
        </authorList>
    </citation>
    <scope>NUCLEOTIDE SEQUENCE [LARGE SCALE GENOMIC DNA]</scope>
    <source>
        <strain evidence="5 6">PWS21</strain>
    </source>
</reference>
<dbReference type="InterPro" id="IPR050706">
    <property type="entry name" value="Cyclic-di-GMP_PDE-like"/>
</dbReference>
<dbReference type="InterPro" id="IPR035919">
    <property type="entry name" value="EAL_sf"/>
</dbReference>
<feature type="domain" description="GGDEF" evidence="4">
    <location>
        <begin position="864"/>
        <end position="994"/>
    </location>
</feature>
<dbReference type="AlphaFoldDB" id="A0A2G1UHZ5"/>
<dbReference type="SUPFAM" id="SSF141868">
    <property type="entry name" value="EAL domain-like"/>
    <property type="match status" value="1"/>
</dbReference>
<dbReference type="Gene3D" id="2.40.10.220">
    <property type="entry name" value="predicted glycosyltransferase like domains"/>
    <property type="match status" value="1"/>
</dbReference>
<evidence type="ECO:0000259" key="4">
    <source>
        <dbReference type="PROSITE" id="PS50887"/>
    </source>
</evidence>
<feature type="region of interest" description="Disordered" evidence="2">
    <location>
        <begin position="332"/>
        <end position="373"/>
    </location>
</feature>
<dbReference type="GO" id="GO:0071111">
    <property type="term" value="F:cyclic-guanylate-specific phosphodiesterase activity"/>
    <property type="evidence" value="ECO:0007669"/>
    <property type="project" value="InterPro"/>
</dbReference>
<proteinExistence type="predicted"/>
<feature type="domain" description="EAL" evidence="3">
    <location>
        <begin position="1001"/>
        <end position="1253"/>
    </location>
</feature>
<dbReference type="Proteomes" id="UP000231409">
    <property type="component" value="Unassembled WGS sequence"/>
</dbReference>
<dbReference type="Pfam" id="PF07793">
    <property type="entry name" value="DUF1631"/>
    <property type="match status" value="1"/>
</dbReference>
<dbReference type="SMART" id="SM00052">
    <property type="entry name" value="EAL"/>
    <property type="match status" value="1"/>
</dbReference>
<dbReference type="InterPro" id="IPR000160">
    <property type="entry name" value="GGDEF_dom"/>
</dbReference>
<dbReference type="EMBL" id="NTFH01000011">
    <property type="protein sequence ID" value="PHQ14121.1"/>
    <property type="molecule type" value="Genomic_DNA"/>
</dbReference>
<keyword evidence="1" id="KW-0175">Coiled coil</keyword>
<organism evidence="5 6">
    <name type="scientific">Marinobacter profundi</name>
    <dbReference type="NCBI Taxonomy" id="2666256"/>
    <lineage>
        <taxon>Bacteria</taxon>
        <taxon>Pseudomonadati</taxon>
        <taxon>Pseudomonadota</taxon>
        <taxon>Gammaproteobacteria</taxon>
        <taxon>Pseudomonadales</taxon>
        <taxon>Marinobacteraceae</taxon>
        <taxon>Marinobacter</taxon>
    </lineage>
</organism>
<comment type="caution">
    <text evidence="5">The sequence shown here is derived from an EMBL/GenBank/DDBJ whole genome shotgun (WGS) entry which is preliminary data.</text>
</comment>
<dbReference type="InterPro" id="IPR001633">
    <property type="entry name" value="EAL_dom"/>
</dbReference>
<dbReference type="SUPFAM" id="SSF141371">
    <property type="entry name" value="PilZ domain-like"/>
    <property type="match status" value="1"/>
</dbReference>
<dbReference type="PROSITE" id="PS50883">
    <property type="entry name" value="EAL"/>
    <property type="match status" value="1"/>
</dbReference>
<dbReference type="PANTHER" id="PTHR33121">
    <property type="entry name" value="CYCLIC DI-GMP PHOSPHODIESTERASE PDEF"/>
    <property type="match status" value="1"/>
</dbReference>
<dbReference type="SUPFAM" id="SSF55073">
    <property type="entry name" value="Nucleotide cyclase"/>
    <property type="match status" value="1"/>
</dbReference>
<dbReference type="RefSeq" id="WP_099615476.1">
    <property type="nucleotide sequence ID" value="NZ_KZ319374.1"/>
</dbReference>
<dbReference type="Gene3D" id="3.30.70.270">
    <property type="match status" value="1"/>
</dbReference>
<dbReference type="SMART" id="SM00267">
    <property type="entry name" value="GGDEF"/>
    <property type="match status" value="1"/>
</dbReference>
<protein>
    <submittedName>
        <fullName evidence="5">Diguanylate cyclase</fullName>
    </submittedName>
</protein>
<dbReference type="CDD" id="cd01948">
    <property type="entry name" value="EAL"/>
    <property type="match status" value="1"/>
</dbReference>
<feature type="coiled-coil region" evidence="1">
    <location>
        <begin position="427"/>
        <end position="472"/>
    </location>
</feature>
<evidence type="ECO:0000256" key="2">
    <source>
        <dbReference type="SAM" id="MobiDB-lite"/>
    </source>
</evidence>
<gene>
    <name evidence="5" type="ORF">CLH61_14485</name>
</gene>
<keyword evidence="6" id="KW-1185">Reference proteome</keyword>
<dbReference type="InterPro" id="IPR043128">
    <property type="entry name" value="Rev_trsase/Diguanyl_cyclase"/>
</dbReference>
<dbReference type="InterPro" id="IPR012434">
    <property type="entry name" value="DUF1631"/>
</dbReference>
<evidence type="ECO:0000313" key="5">
    <source>
        <dbReference type="EMBL" id="PHQ14121.1"/>
    </source>
</evidence>
<accession>A0A2G1UHZ5</accession>
<feature type="compositionally biased region" description="Low complexity" evidence="2">
    <location>
        <begin position="360"/>
        <end position="371"/>
    </location>
</feature>
<dbReference type="PANTHER" id="PTHR33121:SF23">
    <property type="entry name" value="CYCLIC DI-GMP PHOSPHODIESTERASE PDEB"/>
    <property type="match status" value="1"/>
</dbReference>
<sequence length="1253" mass="139050">MDPRERRASPRKPIKLAAQLVLGPDQVWPCQIADFCAEGVFVRYSGETEKKLQRALASGNTDELGLRFRSPDGSRRYELAVRISRRIEGAIGVSFIRSNPEAVDAMLAQCGGDRHQERAALKAPSEQVQYVLRQCARTMTLHLEPLMDSCFARMAGALRDAAAGALSDQQANDYMDAVGQLQARLRMIWHQMAENLESPLKPAPKGMPGAELAVVDKGEFEDWLTVRVMVTKADTQYRGDLLLLKLRLDKLGVSNATGHHNPLGPALVCEAFHAGLSHLKASRGVEKVCLKTFEQTVLQHLGPLYEELNNILIRHGVMPDLDLSRYLSDQSTVTPLAARQPVPADRTPSRDNPAAPSAPPAAGGPVSPAGPRRTAELASAGFRGHAMAAQTAFATVRNLLSTLTASRLERGDLEPLAFPAGARPLSAGDLQRQLQQLQLEAGALAEDDLSLKERVVGRVRAAEQALDREQQDALDVVDRFFLSVVESPRLNEHARTLLRRLEVPVLKVVMRDRAFFDDNDSPVRGVMNRLAQLGVKGGRINPVVQRRVDELVQRITTDFEQDTGVFASTVSELDALIDRQNLVYRRNVERVTGAAEGAQKVAESKRAVAAVLDERLGGRQVPRALLSLLNGGWRDLLSLTWIRQGPQGPLWQDYLSVLDSLQAFAEDPASDINLPELLRIIQDGLASISSNHMPSSQIREELKQFLVRKPGSAVEMVDFPRQAGSDAEADSAAERAGSSLRRWINRARQLRTGDWLRDQEKPADPQYIRLVWIARGFSRFVFVNHQGMRVVELELDALAEQMKKGLIVADDQYERPLVDESIDRMVRKVYDQLSWASTHDELTGLLGRREFERMLEQQLTRREDERSLVRLDLRQFRLLNDTAGYQAGDEALRQVADILRELVGDGMPVARLVGNEFGFLLPAEQAETASQAIIHAIEALELVFNNRTYRLSASAGFAPPLPALTTGERWLMAADDALKAAKKQGHGRIARYALGAGELARQEQIAAKVAALGNLDEERMLLRCQKIIPLHAGTAMSAQYEVLISMYDDAGALITGSDFVRMAERYDRMQAVDRWVVGRMLDWLRDRAPAPEHLGGVCINLSGYSLNDQSLLEFIYEKLSQKQAPIERLWFEITEAAAINDLPAVAGFIAEMKELGCRFCLGNYGSGPTSYQYMRSLPVDLVKLDGAFTGQLATSATDRAMVRSMVDMAHYMKREVIASQVETREVLDLLRQLGVDYAQGFVVEKPRLLDSLN</sequence>
<dbReference type="Pfam" id="PF00990">
    <property type="entry name" value="GGDEF"/>
    <property type="match status" value="1"/>
</dbReference>
<dbReference type="PROSITE" id="PS50887">
    <property type="entry name" value="GGDEF"/>
    <property type="match status" value="1"/>
</dbReference>
<dbReference type="NCBIfam" id="TIGR00254">
    <property type="entry name" value="GGDEF"/>
    <property type="match status" value="1"/>
</dbReference>
<dbReference type="Gene3D" id="3.20.20.450">
    <property type="entry name" value="EAL domain"/>
    <property type="match status" value="1"/>
</dbReference>